<dbReference type="RefSeq" id="WP_177180065.1">
    <property type="nucleotide sequence ID" value="NZ_FOPJ01000004.1"/>
</dbReference>
<dbReference type="Proteomes" id="UP000199065">
    <property type="component" value="Unassembled WGS sequence"/>
</dbReference>
<dbReference type="NCBIfam" id="TIGR03083">
    <property type="entry name" value="maleylpyruvate isomerase family mycothiol-dependent enzyme"/>
    <property type="match status" value="1"/>
</dbReference>
<dbReference type="GO" id="GO:0016853">
    <property type="term" value="F:isomerase activity"/>
    <property type="evidence" value="ECO:0007669"/>
    <property type="project" value="UniProtKB-KW"/>
</dbReference>
<dbReference type="Gene3D" id="3.30.1050.20">
    <property type="match status" value="1"/>
</dbReference>
<dbReference type="STRING" id="185761.SAMN05660282_00981"/>
<keyword evidence="2" id="KW-0670">Pyruvate</keyword>
<dbReference type="Gene3D" id="1.20.120.450">
    <property type="entry name" value="dinb family like domain"/>
    <property type="match status" value="1"/>
</dbReference>
<dbReference type="SUPFAM" id="SSF109854">
    <property type="entry name" value="DinB/YfiT-like putative metalloenzymes"/>
    <property type="match status" value="1"/>
</dbReference>
<proteinExistence type="predicted"/>
<dbReference type="GO" id="GO:0046872">
    <property type="term" value="F:metal ion binding"/>
    <property type="evidence" value="ECO:0007669"/>
    <property type="project" value="InterPro"/>
</dbReference>
<gene>
    <name evidence="2" type="ORF">SAMN05660282_00981</name>
</gene>
<protein>
    <submittedName>
        <fullName evidence="2">Maleylpyruvate isomerase</fullName>
    </submittedName>
</protein>
<evidence type="ECO:0000313" key="3">
    <source>
        <dbReference type="Proteomes" id="UP000199065"/>
    </source>
</evidence>
<sequence>MSFQDLPLSEQRGLVNQAEELYQRYLHQLSDEDHRGPSLLPGWTRGHLVGHVAANAAGMTRLVNWGITGVEQPMFASRDARNQEIEDLSTLPLADLIERHTQAVEVLNQAWDQAAEIGDQAWDSRVKNAHGVEMPMRRTLWMRSREVWVHTMDLNNGAHFDQIPEIMLRGIMAEVLKDWRAHNRGRDLVLIEDDTHAAFVVDEAETNVTEVHAPDLAGVVRWATGRAKGHPEPPQWR</sequence>
<dbReference type="InterPro" id="IPR017517">
    <property type="entry name" value="Maleyloyr_isom"/>
</dbReference>
<name>A0A1I2S7L8_9CORY</name>
<dbReference type="InterPro" id="IPR034660">
    <property type="entry name" value="DinB/YfiT-like"/>
</dbReference>
<dbReference type="SUPFAM" id="SSF55718">
    <property type="entry name" value="SCP-like"/>
    <property type="match status" value="1"/>
</dbReference>
<dbReference type="AlphaFoldDB" id="A0A1I2S7L8"/>
<feature type="domain" description="Mycothiol-dependent maleylpyruvate isomerase metal-binding" evidence="1">
    <location>
        <begin position="23"/>
        <end position="154"/>
    </location>
</feature>
<reference evidence="2 3" key="1">
    <citation type="submission" date="2016-10" db="EMBL/GenBank/DDBJ databases">
        <authorList>
            <person name="de Groot N.N."/>
        </authorList>
    </citation>
    <scope>NUCLEOTIDE SEQUENCE [LARGE SCALE GENOMIC DNA]</scope>
    <source>
        <strain>J11</strain>
        <strain evidence="3">PG 39</strain>
    </source>
</reference>
<dbReference type="EMBL" id="FOPJ01000004">
    <property type="protein sequence ID" value="SFG46026.1"/>
    <property type="molecule type" value="Genomic_DNA"/>
</dbReference>
<dbReference type="Pfam" id="PF11716">
    <property type="entry name" value="MDMPI_N"/>
    <property type="match status" value="1"/>
</dbReference>
<keyword evidence="2" id="KW-0413">Isomerase</keyword>
<evidence type="ECO:0000313" key="2">
    <source>
        <dbReference type="EMBL" id="SFG46026.1"/>
    </source>
</evidence>
<accession>A0A1I2S7L8</accession>
<keyword evidence="3" id="KW-1185">Reference proteome</keyword>
<dbReference type="InterPro" id="IPR024344">
    <property type="entry name" value="MDMPI_metal-binding"/>
</dbReference>
<organism evidence="2 3">
    <name type="scientific">Corynebacterium spheniscorum</name>
    <dbReference type="NCBI Taxonomy" id="185761"/>
    <lineage>
        <taxon>Bacteria</taxon>
        <taxon>Bacillati</taxon>
        <taxon>Actinomycetota</taxon>
        <taxon>Actinomycetes</taxon>
        <taxon>Mycobacteriales</taxon>
        <taxon>Corynebacteriaceae</taxon>
        <taxon>Corynebacterium</taxon>
    </lineage>
</organism>
<evidence type="ECO:0000259" key="1">
    <source>
        <dbReference type="Pfam" id="PF11716"/>
    </source>
</evidence>
<dbReference type="InterPro" id="IPR036527">
    <property type="entry name" value="SCP2_sterol-bd_dom_sf"/>
</dbReference>